<feature type="transmembrane region" description="Helical" evidence="1">
    <location>
        <begin position="184"/>
        <end position="202"/>
    </location>
</feature>
<accession>A0A1M5FL15</accession>
<feature type="transmembrane region" description="Helical" evidence="1">
    <location>
        <begin position="12"/>
        <end position="29"/>
    </location>
</feature>
<dbReference type="STRING" id="468056.SAMN05443549_101836"/>
<dbReference type="EMBL" id="FQWB01000001">
    <property type="protein sequence ID" value="SHF92198.1"/>
    <property type="molecule type" value="Genomic_DNA"/>
</dbReference>
<feature type="transmembrane region" description="Helical" evidence="1">
    <location>
        <begin position="41"/>
        <end position="62"/>
    </location>
</feature>
<dbReference type="RefSeq" id="WP_073368110.1">
    <property type="nucleotide sequence ID" value="NZ_FQWB01000001.1"/>
</dbReference>
<organism evidence="2 3">
    <name type="scientific">Flavobacterium fluvii</name>
    <dbReference type="NCBI Taxonomy" id="468056"/>
    <lineage>
        <taxon>Bacteria</taxon>
        <taxon>Pseudomonadati</taxon>
        <taxon>Bacteroidota</taxon>
        <taxon>Flavobacteriia</taxon>
        <taxon>Flavobacteriales</taxon>
        <taxon>Flavobacteriaceae</taxon>
        <taxon>Flavobacterium</taxon>
    </lineage>
</organism>
<keyword evidence="1" id="KW-0472">Membrane</keyword>
<evidence type="ECO:0000256" key="1">
    <source>
        <dbReference type="SAM" id="Phobius"/>
    </source>
</evidence>
<feature type="transmembrane region" description="Helical" evidence="1">
    <location>
        <begin position="156"/>
        <end position="172"/>
    </location>
</feature>
<protein>
    <recommendedName>
        <fullName evidence="4">Transmembrane protein</fullName>
    </recommendedName>
</protein>
<proteinExistence type="predicted"/>
<feature type="transmembrane region" description="Helical" evidence="1">
    <location>
        <begin position="132"/>
        <end position="150"/>
    </location>
</feature>
<gene>
    <name evidence="2" type="ORF">SAMN05443549_101836</name>
</gene>
<dbReference type="AlphaFoldDB" id="A0A1M5FL15"/>
<name>A0A1M5FL15_9FLAO</name>
<dbReference type="OrthoDB" id="9786064at2"/>
<keyword evidence="1" id="KW-0812">Transmembrane</keyword>
<dbReference type="Proteomes" id="UP000184516">
    <property type="component" value="Unassembled WGS sequence"/>
</dbReference>
<sequence length="203" mass="23381">MNLKKILPFFSYLFHPIFIPVYAALFYFFGNDPYFSNPEKYFAVFQIVIITIILPILFFFVLRTLGKVDSVMVSEISQRKIPLIILCFLTILLIRKSITIEHFPELYFFFLGGLFSTFSALILLFFKTKASLHMVAISALTLFVIGLSIHDQTHDIYTIAFLVFMNGVVASSRLEMEAHTPKELGIGFLVGVIPQLVFFHFWL</sequence>
<feature type="transmembrane region" description="Helical" evidence="1">
    <location>
        <begin position="106"/>
        <end position="125"/>
    </location>
</feature>
<evidence type="ECO:0000313" key="2">
    <source>
        <dbReference type="EMBL" id="SHF92198.1"/>
    </source>
</evidence>
<keyword evidence="1" id="KW-1133">Transmembrane helix</keyword>
<reference evidence="3" key="1">
    <citation type="submission" date="2016-11" db="EMBL/GenBank/DDBJ databases">
        <authorList>
            <person name="Varghese N."/>
            <person name="Submissions S."/>
        </authorList>
    </citation>
    <scope>NUCLEOTIDE SEQUENCE [LARGE SCALE GENOMIC DNA]</scope>
    <source>
        <strain evidence="3">DSM 19978</strain>
    </source>
</reference>
<keyword evidence="3" id="KW-1185">Reference proteome</keyword>
<evidence type="ECO:0000313" key="3">
    <source>
        <dbReference type="Proteomes" id="UP000184516"/>
    </source>
</evidence>
<feature type="transmembrane region" description="Helical" evidence="1">
    <location>
        <begin position="83"/>
        <end position="100"/>
    </location>
</feature>
<evidence type="ECO:0008006" key="4">
    <source>
        <dbReference type="Google" id="ProtNLM"/>
    </source>
</evidence>